<comment type="caution">
    <text evidence="2">The sequence shown here is derived from an EMBL/GenBank/DDBJ whole genome shotgun (WGS) entry which is preliminary data.</text>
</comment>
<accession>A0A643BYI8</accession>
<dbReference type="InterPro" id="IPR017855">
    <property type="entry name" value="SMAD-like_dom_sf"/>
</dbReference>
<dbReference type="OrthoDB" id="8691508at2759"/>
<dbReference type="InterPro" id="IPR008984">
    <property type="entry name" value="SMAD_FHA_dom_sf"/>
</dbReference>
<dbReference type="AlphaFoldDB" id="A0A643BYI8"/>
<feature type="domain" description="Interferon regulatory factor-3" evidence="1">
    <location>
        <begin position="116"/>
        <end position="288"/>
    </location>
</feature>
<name>A0A643BYI8_BALPH</name>
<dbReference type="EMBL" id="SGJD01003503">
    <property type="protein sequence ID" value="KAB0392840.1"/>
    <property type="molecule type" value="Genomic_DNA"/>
</dbReference>
<evidence type="ECO:0000313" key="2">
    <source>
        <dbReference type="EMBL" id="KAB0392840.1"/>
    </source>
</evidence>
<evidence type="ECO:0000313" key="3">
    <source>
        <dbReference type="Proteomes" id="UP000437017"/>
    </source>
</evidence>
<sequence>GVACLDQSRMCLCITLKNGLRQDAQQEDFRIFQPGPRLEDKPNLLTQKRNFRSALNQKEAFYCIWPRTEQGPPGSALDLREEFLSDMGLAPSPDGGPRAWASCLRKMSTSCGMGGAGAGVMAPYTLSSLSLNIAAITAQSGSSRGPPPTWVPSLPADCLLPQGPVAGYDRLHEAVLSCLAAGWGEEAGRSAESLAAALGPEAGALPLVLGHGLDRLPDGGHQHDGEVPKGKKGGTFHLETFVADLIIFREGSRHHLHPSWSQDQLSVKRLLVVKVVPMCLNTLPDMAHLEGTSSLGHTLDPAHFQQPLTLPHLEPVQGLSPRPGQGHGFLGHWEGLSPCSSWV</sequence>
<reference evidence="2 3" key="1">
    <citation type="journal article" date="2019" name="PLoS ONE">
        <title>Genomic analyses reveal an absence of contemporary introgressive admixture between fin whales and blue whales, despite known hybrids.</title>
        <authorList>
            <person name="Westbury M.V."/>
            <person name="Petersen B."/>
            <person name="Lorenzen E.D."/>
        </authorList>
    </citation>
    <scope>NUCLEOTIDE SEQUENCE [LARGE SCALE GENOMIC DNA]</scope>
    <source>
        <strain evidence="2">FinWhale-01</strain>
    </source>
</reference>
<keyword evidence="3" id="KW-1185">Reference proteome</keyword>
<proteinExistence type="predicted"/>
<dbReference type="GO" id="GO:0003700">
    <property type="term" value="F:DNA-binding transcription factor activity"/>
    <property type="evidence" value="ECO:0007669"/>
    <property type="project" value="InterPro"/>
</dbReference>
<gene>
    <name evidence="2" type="ORF">E2I00_008265</name>
</gene>
<dbReference type="SMART" id="SM01243">
    <property type="entry name" value="IRF-3"/>
    <property type="match status" value="1"/>
</dbReference>
<dbReference type="SUPFAM" id="SSF49879">
    <property type="entry name" value="SMAD/FHA domain"/>
    <property type="match status" value="1"/>
</dbReference>
<feature type="non-terminal residue" evidence="2">
    <location>
        <position position="1"/>
    </location>
</feature>
<protein>
    <recommendedName>
        <fullName evidence="1">Interferon regulatory factor-3 domain-containing protein</fullName>
    </recommendedName>
</protein>
<dbReference type="Proteomes" id="UP000437017">
    <property type="component" value="Unassembled WGS sequence"/>
</dbReference>
<dbReference type="InterPro" id="IPR019471">
    <property type="entry name" value="Interferon_reg_factor-3"/>
</dbReference>
<evidence type="ECO:0000259" key="1">
    <source>
        <dbReference type="SMART" id="SM01243"/>
    </source>
</evidence>
<organism evidence="2 3">
    <name type="scientific">Balaenoptera physalus</name>
    <name type="common">Fin whale</name>
    <name type="synonym">Balaena physalus</name>
    <dbReference type="NCBI Taxonomy" id="9770"/>
    <lineage>
        <taxon>Eukaryota</taxon>
        <taxon>Metazoa</taxon>
        <taxon>Chordata</taxon>
        <taxon>Craniata</taxon>
        <taxon>Vertebrata</taxon>
        <taxon>Euteleostomi</taxon>
        <taxon>Mammalia</taxon>
        <taxon>Eutheria</taxon>
        <taxon>Laurasiatheria</taxon>
        <taxon>Artiodactyla</taxon>
        <taxon>Whippomorpha</taxon>
        <taxon>Cetacea</taxon>
        <taxon>Mysticeti</taxon>
        <taxon>Balaenopteridae</taxon>
        <taxon>Balaenoptera</taxon>
    </lineage>
</organism>
<dbReference type="Gene3D" id="2.60.200.10">
    <property type="match status" value="1"/>
</dbReference>